<dbReference type="EMBL" id="BK059106">
    <property type="protein sequence ID" value="DAE31218.1"/>
    <property type="molecule type" value="Genomic_DNA"/>
</dbReference>
<protein>
    <recommendedName>
        <fullName evidence="2">DUF551 domain-containing protein</fullName>
    </recommendedName>
</protein>
<sequence length="149" mass="17272">MKKYLKEIKEEAALCQKYIDECDIFASKSEHEKLALKIASSCEQTLSALADEIKKDRWISTEEAMPEEHDSIFAKFKGTDKWCNSFWEKNSNTVLVVLVNNLDEDNFVVGTGKTINGEWTTVPMLLKDRMHVAYWMPFPKFEPKDVKDE</sequence>
<organism evidence="1">
    <name type="scientific">virus sp. ctHG14</name>
    <dbReference type="NCBI Taxonomy" id="2827626"/>
    <lineage>
        <taxon>Viruses</taxon>
    </lineage>
</organism>
<accession>A0A8S5RJE1</accession>
<evidence type="ECO:0008006" key="2">
    <source>
        <dbReference type="Google" id="ProtNLM"/>
    </source>
</evidence>
<name>A0A8S5RJE1_9VIRU</name>
<evidence type="ECO:0000313" key="1">
    <source>
        <dbReference type="EMBL" id="DAE31218.1"/>
    </source>
</evidence>
<reference evidence="1" key="1">
    <citation type="journal article" date="2021" name="Proc. Natl. Acad. Sci. U.S.A.">
        <title>A Catalog of Tens of Thousands of Viruses from Human Metagenomes Reveals Hidden Associations with Chronic Diseases.</title>
        <authorList>
            <person name="Tisza M.J."/>
            <person name="Buck C.B."/>
        </authorList>
    </citation>
    <scope>NUCLEOTIDE SEQUENCE</scope>
    <source>
        <strain evidence="1">CtHG14</strain>
    </source>
</reference>
<proteinExistence type="predicted"/>